<dbReference type="InterPro" id="IPR050595">
    <property type="entry name" value="Bact_response_regulator"/>
</dbReference>
<feature type="domain" description="Response regulatory" evidence="3">
    <location>
        <begin position="3"/>
        <end position="119"/>
    </location>
</feature>
<gene>
    <name evidence="4" type="ORF">MARGE09_P2661</name>
</gene>
<evidence type="ECO:0000313" key="5">
    <source>
        <dbReference type="Proteomes" id="UP001320119"/>
    </source>
</evidence>
<protein>
    <submittedName>
        <fullName evidence="4">Two-component system, chemotaxis family, chemotaxis protein CheY</fullName>
    </submittedName>
</protein>
<dbReference type="SMART" id="SM00448">
    <property type="entry name" value="REC"/>
    <property type="match status" value="1"/>
</dbReference>
<keyword evidence="5" id="KW-1185">Reference proteome</keyword>
<organism evidence="4 5">
    <name type="scientific">Marinagarivorans cellulosilyticus</name>
    <dbReference type="NCBI Taxonomy" id="2721545"/>
    <lineage>
        <taxon>Bacteria</taxon>
        <taxon>Pseudomonadati</taxon>
        <taxon>Pseudomonadota</taxon>
        <taxon>Gammaproteobacteria</taxon>
        <taxon>Cellvibrionales</taxon>
        <taxon>Cellvibrionaceae</taxon>
        <taxon>Marinagarivorans</taxon>
    </lineage>
</organism>
<evidence type="ECO:0000256" key="2">
    <source>
        <dbReference type="PROSITE-ProRule" id="PRU00169"/>
    </source>
</evidence>
<feature type="modified residue" description="4-aspartylphosphate" evidence="2">
    <location>
        <position position="54"/>
    </location>
</feature>
<name>A0AAN2BKY8_9GAMM</name>
<keyword evidence="1 2" id="KW-0597">Phosphoprotein</keyword>
<proteinExistence type="predicted"/>
<accession>A0AAN2BKY8</accession>
<dbReference type="Proteomes" id="UP001320119">
    <property type="component" value="Chromosome"/>
</dbReference>
<dbReference type="RefSeq" id="WP_236982813.1">
    <property type="nucleotide sequence ID" value="NZ_AP023086.1"/>
</dbReference>
<evidence type="ECO:0000259" key="3">
    <source>
        <dbReference type="PROSITE" id="PS50110"/>
    </source>
</evidence>
<dbReference type="SUPFAM" id="SSF52172">
    <property type="entry name" value="CheY-like"/>
    <property type="match status" value="1"/>
</dbReference>
<evidence type="ECO:0000256" key="1">
    <source>
        <dbReference type="ARBA" id="ARBA00022553"/>
    </source>
</evidence>
<reference evidence="4 5" key="1">
    <citation type="journal article" date="2022" name="IScience">
        <title>An ultrasensitive nanofiber-based assay for enzymatic hydrolysis and deep-sea microbial degradation of cellulose.</title>
        <authorList>
            <person name="Tsudome M."/>
            <person name="Tachioka M."/>
            <person name="Miyazaki M."/>
            <person name="Uchimura K."/>
            <person name="Tsuda M."/>
            <person name="Takaki Y."/>
            <person name="Deguchi S."/>
        </authorList>
    </citation>
    <scope>NUCLEOTIDE SEQUENCE [LARGE SCALE GENOMIC DNA]</scope>
    <source>
        <strain evidence="4 5">GE09</strain>
    </source>
</reference>
<dbReference type="KEGG" id="marq:MARGE09_P2661"/>
<dbReference type="EMBL" id="AP023086">
    <property type="protein sequence ID" value="BCD98460.1"/>
    <property type="molecule type" value="Genomic_DNA"/>
</dbReference>
<dbReference type="PROSITE" id="PS50110">
    <property type="entry name" value="RESPONSE_REGULATORY"/>
    <property type="match status" value="1"/>
</dbReference>
<dbReference type="InterPro" id="IPR011006">
    <property type="entry name" value="CheY-like_superfamily"/>
</dbReference>
<dbReference type="PANTHER" id="PTHR44591:SF3">
    <property type="entry name" value="RESPONSE REGULATORY DOMAIN-CONTAINING PROTEIN"/>
    <property type="match status" value="1"/>
</dbReference>
<dbReference type="InterPro" id="IPR001789">
    <property type="entry name" value="Sig_transdc_resp-reg_receiver"/>
</dbReference>
<evidence type="ECO:0000313" key="4">
    <source>
        <dbReference type="EMBL" id="BCD98460.1"/>
    </source>
</evidence>
<dbReference type="AlphaFoldDB" id="A0AAN2BKY8"/>
<sequence>MLPLMIVDDSNVIRRKIDRFNKASKRFCVVATASNGRDALRKFGIARPKVITMDLTMPEMNGIDCIEALIARDPDLQILVVSALSDKATGIEALQKGASGFLCKPFTEKQLEAALLELIEDYDV</sequence>
<dbReference type="Pfam" id="PF00072">
    <property type="entry name" value="Response_reg"/>
    <property type="match status" value="1"/>
</dbReference>
<dbReference type="GO" id="GO:0000160">
    <property type="term" value="P:phosphorelay signal transduction system"/>
    <property type="evidence" value="ECO:0007669"/>
    <property type="project" value="InterPro"/>
</dbReference>
<dbReference type="Gene3D" id="3.40.50.2300">
    <property type="match status" value="1"/>
</dbReference>
<dbReference type="PANTHER" id="PTHR44591">
    <property type="entry name" value="STRESS RESPONSE REGULATOR PROTEIN 1"/>
    <property type="match status" value="1"/>
</dbReference>